<evidence type="ECO:0000313" key="1">
    <source>
        <dbReference type="EMBL" id="CAG5006651.1"/>
    </source>
</evidence>
<dbReference type="AlphaFoldDB" id="A0A8S3X780"/>
<accession>A0A8S3X780</accession>
<protein>
    <submittedName>
        <fullName evidence="1">(apollo) hypothetical protein</fullName>
    </submittedName>
</protein>
<sequence>MSRKMFFGTNGFIGHEEAFAAITADSDDDREYDLSIIPPDSSFLTDEEEGSDEGMVTYTLPRDVPGNIEVMVRDEGTFSTEYDFSNEEPLTVKRVRRKHNI</sequence>
<reference evidence="1" key="1">
    <citation type="submission" date="2021-04" db="EMBL/GenBank/DDBJ databases">
        <authorList>
            <person name="Tunstrom K."/>
        </authorList>
    </citation>
    <scope>NUCLEOTIDE SEQUENCE</scope>
</reference>
<dbReference type="Proteomes" id="UP000691718">
    <property type="component" value="Unassembled WGS sequence"/>
</dbReference>
<keyword evidence="2" id="KW-1185">Reference proteome</keyword>
<name>A0A8S3X780_PARAO</name>
<evidence type="ECO:0000313" key="2">
    <source>
        <dbReference type="Proteomes" id="UP000691718"/>
    </source>
</evidence>
<comment type="caution">
    <text evidence="1">The sequence shown here is derived from an EMBL/GenBank/DDBJ whole genome shotgun (WGS) entry which is preliminary data.</text>
</comment>
<gene>
    <name evidence="1" type="ORF">PAPOLLO_LOCUS14785</name>
</gene>
<proteinExistence type="predicted"/>
<dbReference type="OrthoDB" id="6916224at2759"/>
<dbReference type="EMBL" id="CAJQZP010000984">
    <property type="protein sequence ID" value="CAG5006651.1"/>
    <property type="molecule type" value="Genomic_DNA"/>
</dbReference>
<organism evidence="1 2">
    <name type="scientific">Parnassius apollo</name>
    <name type="common">Apollo butterfly</name>
    <name type="synonym">Papilio apollo</name>
    <dbReference type="NCBI Taxonomy" id="110799"/>
    <lineage>
        <taxon>Eukaryota</taxon>
        <taxon>Metazoa</taxon>
        <taxon>Ecdysozoa</taxon>
        <taxon>Arthropoda</taxon>
        <taxon>Hexapoda</taxon>
        <taxon>Insecta</taxon>
        <taxon>Pterygota</taxon>
        <taxon>Neoptera</taxon>
        <taxon>Endopterygota</taxon>
        <taxon>Lepidoptera</taxon>
        <taxon>Glossata</taxon>
        <taxon>Ditrysia</taxon>
        <taxon>Papilionoidea</taxon>
        <taxon>Papilionidae</taxon>
        <taxon>Parnassiinae</taxon>
        <taxon>Parnassini</taxon>
        <taxon>Parnassius</taxon>
        <taxon>Parnassius</taxon>
    </lineage>
</organism>